<feature type="region of interest" description="Disordered" evidence="1">
    <location>
        <begin position="1"/>
        <end position="35"/>
    </location>
</feature>
<comment type="caution">
    <text evidence="2">The sequence shown here is derived from an EMBL/GenBank/DDBJ whole genome shotgun (WGS) entry which is preliminary data.</text>
</comment>
<protein>
    <submittedName>
        <fullName evidence="2">Uncharacterized protein</fullName>
    </submittedName>
</protein>
<gene>
    <name evidence="2" type="ORF">K7432_015414</name>
</gene>
<evidence type="ECO:0000256" key="1">
    <source>
        <dbReference type="SAM" id="MobiDB-lite"/>
    </source>
</evidence>
<dbReference type="EMBL" id="JASJQH010002085">
    <property type="protein sequence ID" value="KAK9760496.1"/>
    <property type="molecule type" value="Genomic_DNA"/>
</dbReference>
<dbReference type="Proteomes" id="UP001479436">
    <property type="component" value="Unassembled WGS sequence"/>
</dbReference>
<proteinExistence type="predicted"/>
<accession>A0ABR2WGA4</accession>
<keyword evidence="3" id="KW-1185">Reference proteome</keyword>
<sequence length="107" mass="12244">MTSSRLDILDSSYDEQEDLDYVDDNSYEEEEDERIDNCVSPSELINLVKDNEEIDEVDRAILLDLARALGEEVDDNMDVAQIVQTLENLLIDEDEGVVEDLDSEEDE</sequence>
<reference evidence="2 3" key="1">
    <citation type="submission" date="2023-04" db="EMBL/GenBank/DDBJ databases">
        <title>Genome of Basidiobolus ranarum AG-B5.</title>
        <authorList>
            <person name="Stajich J.E."/>
            <person name="Carter-House D."/>
            <person name="Gryganskyi A."/>
        </authorList>
    </citation>
    <scope>NUCLEOTIDE SEQUENCE [LARGE SCALE GENOMIC DNA]</scope>
    <source>
        <strain evidence="2 3">AG-B5</strain>
    </source>
</reference>
<evidence type="ECO:0000313" key="3">
    <source>
        <dbReference type="Proteomes" id="UP001479436"/>
    </source>
</evidence>
<evidence type="ECO:0000313" key="2">
    <source>
        <dbReference type="EMBL" id="KAK9760496.1"/>
    </source>
</evidence>
<organism evidence="2 3">
    <name type="scientific">Basidiobolus ranarum</name>
    <dbReference type="NCBI Taxonomy" id="34480"/>
    <lineage>
        <taxon>Eukaryota</taxon>
        <taxon>Fungi</taxon>
        <taxon>Fungi incertae sedis</taxon>
        <taxon>Zoopagomycota</taxon>
        <taxon>Entomophthoromycotina</taxon>
        <taxon>Basidiobolomycetes</taxon>
        <taxon>Basidiobolales</taxon>
        <taxon>Basidiobolaceae</taxon>
        <taxon>Basidiobolus</taxon>
    </lineage>
</organism>
<name>A0ABR2WGA4_9FUNG</name>
<feature type="compositionally biased region" description="Acidic residues" evidence="1">
    <location>
        <begin position="12"/>
        <end position="34"/>
    </location>
</feature>